<evidence type="ECO:0000313" key="2">
    <source>
        <dbReference type="EMBL" id="RIE05707.1"/>
    </source>
</evidence>
<keyword evidence="2" id="KW-0067">ATP-binding</keyword>
<evidence type="ECO:0000313" key="3">
    <source>
        <dbReference type="Proteomes" id="UP000266328"/>
    </source>
</evidence>
<gene>
    <name evidence="2" type="ORF">SMC7_06015</name>
</gene>
<dbReference type="PANTHER" id="PTHR34301:SF8">
    <property type="entry name" value="ATPASE DOMAIN-CONTAINING PROTEIN"/>
    <property type="match status" value="1"/>
</dbReference>
<keyword evidence="2" id="KW-0547">Nucleotide-binding</keyword>
<dbReference type="AlphaFoldDB" id="A0A398D0Q5"/>
<dbReference type="OrthoDB" id="9805535at2"/>
<dbReference type="GO" id="GO:0005524">
    <property type="term" value="F:ATP binding"/>
    <property type="evidence" value="ECO:0007669"/>
    <property type="project" value="UniProtKB-KW"/>
</dbReference>
<dbReference type="Proteomes" id="UP000266328">
    <property type="component" value="Unassembled WGS sequence"/>
</dbReference>
<proteinExistence type="predicted"/>
<dbReference type="PANTHER" id="PTHR34301">
    <property type="entry name" value="DNA-BINDING PROTEIN-RELATED"/>
    <property type="match status" value="1"/>
</dbReference>
<dbReference type="Pfam" id="PF01637">
    <property type="entry name" value="ATPase_2"/>
    <property type="match status" value="1"/>
</dbReference>
<dbReference type="Gene3D" id="3.40.50.300">
    <property type="entry name" value="P-loop containing nucleotide triphosphate hydrolases"/>
    <property type="match status" value="1"/>
</dbReference>
<keyword evidence="3" id="KW-1185">Reference proteome</keyword>
<dbReference type="InterPro" id="IPR027417">
    <property type="entry name" value="P-loop_NTPase"/>
</dbReference>
<evidence type="ECO:0000259" key="1">
    <source>
        <dbReference type="Pfam" id="PF01637"/>
    </source>
</evidence>
<comment type="caution">
    <text evidence="2">The sequence shown here is derived from an EMBL/GenBank/DDBJ whole genome shotgun (WGS) entry which is preliminary data.</text>
</comment>
<sequence length="382" mass="42536">MQRSSRTSNPFITTVADGADFCDRTKELAQLENLVLSGQSVVLSSPRRYGKTSLTRRAIVLLHEQDFLTVYADFFSVLSEQDFVMKLARAVIAGIGRGASPSSFKKRLTNLFGSFTVTFTVRQNEMSVSAAMTPGTSPAAGLDDIMASLLSYVQKNHRKACCVFDEFQEISTLPESKRIEGTLREHISMQKDVSFVYVGSRRQLLMDMFGKNRPFYGSSTFLTLDRIGSADFVPYIVQKFSNTGKTCSPAMASAIYDRAAGYPIYVQELAGIIWNMTETACTDEIIDAAWNKLIHSETSFLQATWMGLTPVQRRALNSLAIDPTAQPLAHEYLQQYGLSASGMAKAMKTLEVLDLIEREQKEWRLVDPVMAVWIRDAGTDTI</sequence>
<reference evidence="2 3" key="1">
    <citation type="submission" date="2018-09" db="EMBL/GenBank/DDBJ databases">
        <title>Discovery and Ecogenomic Context for Candidatus Cryosericales, a Global Caldiserica Order Active in Thawing Permafrost.</title>
        <authorList>
            <person name="Martinez M.A."/>
            <person name="Woodcroft B.J."/>
            <person name="Ignacio Espinoza J.C."/>
            <person name="Zayed A."/>
            <person name="Singleton C.M."/>
            <person name="Boyd J."/>
            <person name="Li Y.-F."/>
            <person name="Purvine S."/>
            <person name="Maughan H."/>
            <person name="Hodgkins S.B."/>
            <person name="Anderson D."/>
            <person name="Sederholm M."/>
            <person name="Temperton B."/>
            <person name="Saleska S.R."/>
            <person name="Tyson G.W."/>
            <person name="Rich V.I."/>
        </authorList>
    </citation>
    <scope>NUCLEOTIDE SEQUENCE [LARGE SCALE GENOMIC DNA]</scope>
    <source>
        <strain evidence="2 3">SMC7</strain>
    </source>
</reference>
<accession>A0A398D0Q5</accession>
<dbReference type="RefSeq" id="WP_119089451.1">
    <property type="nucleotide sequence ID" value="NZ_QXIS01000033.1"/>
</dbReference>
<dbReference type="EMBL" id="QXIS01000033">
    <property type="protein sequence ID" value="RIE05707.1"/>
    <property type="molecule type" value="Genomic_DNA"/>
</dbReference>
<feature type="domain" description="ATPase" evidence="1">
    <location>
        <begin position="21"/>
        <end position="268"/>
    </location>
</feature>
<protein>
    <submittedName>
        <fullName evidence="2">ATP-binding protein</fullName>
    </submittedName>
</protein>
<organism evidence="2 3">
    <name type="scientific">Candidatus Cryosericum terrychapinii</name>
    <dbReference type="NCBI Taxonomy" id="2290919"/>
    <lineage>
        <taxon>Bacteria</taxon>
        <taxon>Pseudomonadati</taxon>
        <taxon>Caldisericota/Cryosericota group</taxon>
        <taxon>Candidatus Cryosericota</taxon>
        <taxon>Candidatus Cryosericia</taxon>
        <taxon>Candidatus Cryosericales</taxon>
        <taxon>Candidatus Cryosericaceae</taxon>
        <taxon>Candidatus Cryosericum</taxon>
    </lineage>
</organism>
<dbReference type="SUPFAM" id="SSF52540">
    <property type="entry name" value="P-loop containing nucleoside triphosphate hydrolases"/>
    <property type="match status" value="1"/>
</dbReference>
<dbReference type="InterPro" id="IPR011579">
    <property type="entry name" value="ATPase_dom"/>
</dbReference>
<name>A0A398D0Q5_9BACT</name>